<evidence type="ECO:0000259" key="3">
    <source>
        <dbReference type="Pfam" id="PF07833"/>
    </source>
</evidence>
<dbReference type="InterPro" id="IPR012854">
    <property type="entry name" value="Cu_amine_oxidase-like_N"/>
</dbReference>
<dbReference type="OrthoDB" id="2379109at2"/>
<evidence type="ECO:0000313" key="4">
    <source>
        <dbReference type="EMBL" id="SUB57946.1"/>
    </source>
</evidence>
<name>A0A379C8H7_9FIRM</name>
<evidence type="ECO:0000256" key="1">
    <source>
        <dbReference type="SAM" id="MobiDB-lite"/>
    </source>
</evidence>
<sequence>MKKKLISIFLVLAMLMSLVACTPNTTAYLDASKKVSSWKGSNVNAELTYNFEVTNPENGQKVTFKLPASLKGQSEGQEKAKVTVTANLKDFKAQMTKLGAKAEELKNVKDSLSFDIFVDNDRVIFSKDLFTSLSPEFAKDIKENYIELPSSYGQNQNSIKYFDSEEFKADLIDLYKTALPNFKPSTDIQVKGNTYTYKANIDDILADLSKAIELSVSNWDKVVEKLMPMLEKAQMPNELINKDEISKFKDSYKKEDLNKTFAEIKNILKGSSINQTTTFEDNKVTQNSKITVNVENSFKFTLDMKAVTEKDENAKVIIPTDVKKLTQKDLMSIMGSDMESFVIIRVNGKVLDTPDQAKIVNNRTMIPCRSLFESLGTKVSYDKAKKEVTLKSDKNEIKLTIGKNVATVNGKEVKLDTPATIIENKTYLPVRFVAESLGYKVKYQKEDFFSTVDLYNVEDSKLDELIKAEEKKALEEAKKSVEEAKKEDKAPANDKDVKKEEDKKESKDVSEDIKDSAKEASKLLFSVIR</sequence>
<dbReference type="SUPFAM" id="SSF55383">
    <property type="entry name" value="Copper amine oxidase, domain N"/>
    <property type="match status" value="1"/>
</dbReference>
<feature type="domain" description="Copper amine oxidase-like N-terminal" evidence="3">
    <location>
        <begin position="346"/>
        <end position="446"/>
    </location>
</feature>
<accession>A0A379C8H7</accession>
<proteinExistence type="predicted"/>
<feature type="signal peptide" evidence="2">
    <location>
        <begin position="1"/>
        <end position="22"/>
    </location>
</feature>
<gene>
    <name evidence="4" type="ORF">NCTC13149_01808</name>
</gene>
<evidence type="ECO:0000313" key="5">
    <source>
        <dbReference type="Proteomes" id="UP000255517"/>
    </source>
</evidence>
<dbReference type="STRING" id="1122949.GCA_000378725_00050"/>
<dbReference type="Gene3D" id="3.30.457.10">
    <property type="entry name" value="Copper amine oxidase-like, N-terminal domain"/>
    <property type="match status" value="1"/>
</dbReference>
<dbReference type="Pfam" id="PF07833">
    <property type="entry name" value="Cu_amine_oxidN1"/>
    <property type="match status" value="1"/>
</dbReference>
<evidence type="ECO:0000256" key="2">
    <source>
        <dbReference type="SAM" id="SignalP"/>
    </source>
</evidence>
<dbReference type="EMBL" id="UGSZ01000001">
    <property type="protein sequence ID" value="SUB57946.1"/>
    <property type="molecule type" value="Genomic_DNA"/>
</dbReference>
<dbReference type="AlphaFoldDB" id="A0A379C8H7"/>
<organism evidence="4 5">
    <name type="scientific">Peptoniphilus lacrimalis</name>
    <dbReference type="NCBI Taxonomy" id="33031"/>
    <lineage>
        <taxon>Bacteria</taxon>
        <taxon>Bacillati</taxon>
        <taxon>Bacillota</taxon>
        <taxon>Tissierellia</taxon>
        <taxon>Tissierellales</taxon>
        <taxon>Peptoniphilaceae</taxon>
        <taxon>Peptoniphilus</taxon>
    </lineage>
</organism>
<dbReference type="Proteomes" id="UP000255517">
    <property type="component" value="Unassembled WGS sequence"/>
</dbReference>
<feature type="chain" id="PRO_5039144902" evidence="2">
    <location>
        <begin position="23"/>
        <end position="529"/>
    </location>
</feature>
<dbReference type="RefSeq" id="WP_019034138.1">
    <property type="nucleotide sequence ID" value="NZ_UGSZ01000001.1"/>
</dbReference>
<keyword evidence="2" id="KW-0732">Signal</keyword>
<feature type="region of interest" description="Disordered" evidence="1">
    <location>
        <begin position="477"/>
        <end position="514"/>
    </location>
</feature>
<reference evidence="4 5" key="1">
    <citation type="submission" date="2018-06" db="EMBL/GenBank/DDBJ databases">
        <authorList>
            <consortium name="Pathogen Informatics"/>
            <person name="Doyle S."/>
        </authorList>
    </citation>
    <scope>NUCLEOTIDE SEQUENCE [LARGE SCALE GENOMIC DNA]</scope>
    <source>
        <strain evidence="4 5">NCTC13149</strain>
    </source>
</reference>
<protein>
    <submittedName>
        <fullName evidence="4">Copper amine oxidase N-terminal domain</fullName>
    </submittedName>
</protein>
<dbReference type="PROSITE" id="PS51257">
    <property type="entry name" value="PROKAR_LIPOPROTEIN"/>
    <property type="match status" value="1"/>
</dbReference>
<dbReference type="InterPro" id="IPR036582">
    <property type="entry name" value="Mao_N_sf"/>
</dbReference>